<proteinExistence type="predicted"/>
<dbReference type="Proteomes" id="UP000501690">
    <property type="component" value="Linkage Group LG10"/>
</dbReference>
<protein>
    <submittedName>
        <fullName evidence="2">Uncharacterized protein</fullName>
    </submittedName>
</protein>
<feature type="region of interest" description="Disordered" evidence="1">
    <location>
        <begin position="1"/>
        <end position="33"/>
    </location>
</feature>
<dbReference type="EMBL" id="CP039354">
    <property type="protein sequence ID" value="QCE11654.1"/>
    <property type="molecule type" value="Genomic_DNA"/>
</dbReference>
<accession>A0A4D6NG22</accession>
<evidence type="ECO:0000256" key="1">
    <source>
        <dbReference type="SAM" id="MobiDB-lite"/>
    </source>
</evidence>
<gene>
    <name evidence="2" type="ORF">DEO72_LG10g2889</name>
</gene>
<feature type="compositionally biased region" description="Polar residues" evidence="1">
    <location>
        <begin position="9"/>
        <end position="23"/>
    </location>
</feature>
<reference evidence="2 3" key="1">
    <citation type="submission" date="2019-04" db="EMBL/GenBank/DDBJ databases">
        <title>An improved genome assembly and genetic linkage map for asparagus bean, Vigna unguiculata ssp. sesquipedialis.</title>
        <authorList>
            <person name="Xia Q."/>
            <person name="Zhang R."/>
            <person name="Dong Y."/>
        </authorList>
    </citation>
    <scope>NUCLEOTIDE SEQUENCE [LARGE SCALE GENOMIC DNA]</scope>
    <source>
        <tissue evidence="2">Leaf</tissue>
    </source>
</reference>
<name>A0A4D6NG22_VIGUN</name>
<organism evidence="2 3">
    <name type="scientific">Vigna unguiculata</name>
    <name type="common">Cowpea</name>
    <dbReference type="NCBI Taxonomy" id="3917"/>
    <lineage>
        <taxon>Eukaryota</taxon>
        <taxon>Viridiplantae</taxon>
        <taxon>Streptophyta</taxon>
        <taxon>Embryophyta</taxon>
        <taxon>Tracheophyta</taxon>
        <taxon>Spermatophyta</taxon>
        <taxon>Magnoliopsida</taxon>
        <taxon>eudicotyledons</taxon>
        <taxon>Gunneridae</taxon>
        <taxon>Pentapetalae</taxon>
        <taxon>rosids</taxon>
        <taxon>fabids</taxon>
        <taxon>Fabales</taxon>
        <taxon>Fabaceae</taxon>
        <taxon>Papilionoideae</taxon>
        <taxon>50 kb inversion clade</taxon>
        <taxon>NPAAA clade</taxon>
        <taxon>indigoferoid/millettioid clade</taxon>
        <taxon>Phaseoleae</taxon>
        <taxon>Vigna</taxon>
    </lineage>
</organism>
<keyword evidence="3" id="KW-1185">Reference proteome</keyword>
<sequence>MRKREPPLASSNKLAGNGRNQHISLAGDQAAPPPVTIVTVNAPRNPTIAMPTTTQPSELQLNVDGDTSMEAKEQHLLVL</sequence>
<dbReference type="AlphaFoldDB" id="A0A4D6NG22"/>
<evidence type="ECO:0000313" key="3">
    <source>
        <dbReference type="Proteomes" id="UP000501690"/>
    </source>
</evidence>
<evidence type="ECO:0000313" key="2">
    <source>
        <dbReference type="EMBL" id="QCE11654.1"/>
    </source>
</evidence>